<accession>A0A8T2VE69</accession>
<keyword evidence="6" id="KW-1185">Reference proteome</keyword>
<gene>
    <name evidence="5" type="ORF">KP509_01G012400</name>
</gene>
<evidence type="ECO:0000313" key="5">
    <source>
        <dbReference type="EMBL" id="KAH7445510.1"/>
    </source>
</evidence>
<dbReference type="EMBL" id="CM035406">
    <property type="protein sequence ID" value="KAH7445510.1"/>
    <property type="molecule type" value="Genomic_DNA"/>
</dbReference>
<dbReference type="OrthoDB" id="651467at2759"/>
<dbReference type="InterPro" id="IPR002885">
    <property type="entry name" value="PPR_rpt"/>
</dbReference>
<evidence type="ECO:0000259" key="4">
    <source>
        <dbReference type="Pfam" id="PF25245"/>
    </source>
</evidence>
<dbReference type="Proteomes" id="UP000825935">
    <property type="component" value="Chromosome 1"/>
</dbReference>
<feature type="repeat" description="PPR" evidence="3">
    <location>
        <begin position="406"/>
        <end position="440"/>
    </location>
</feature>
<comment type="similarity">
    <text evidence="1">Belongs to the PPR family. P subfamily.</text>
</comment>
<dbReference type="Pfam" id="PF13812">
    <property type="entry name" value="PPR_3"/>
    <property type="match status" value="3"/>
</dbReference>
<dbReference type="PROSITE" id="PS51375">
    <property type="entry name" value="PPR"/>
    <property type="match status" value="4"/>
</dbReference>
<protein>
    <recommendedName>
        <fullName evidence="4">At1g68980-like TPR repeats domain-containing protein</fullName>
    </recommendedName>
</protein>
<feature type="repeat" description="PPR" evidence="3">
    <location>
        <begin position="441"/>
        <end position="475"/>
    </location>
</feature>
<evidence type="ECO:0000256" key="1">
    <source>
        <dbReference type="ARBA" id="ARBA00007626"/>
    </source>
</evidence>
<feature type="repeat" description="PPR" evidence="3">
    <location>
        <begin position="202"/>
        <end position="236"/>
    </location>
</feature>
<comment type="caution">
    <text evidence="5">The sequence shown here is derived from an EMBL/GenBank/DDBJ whole genome shotgun (WGS) entry which is preliminary data.</text>
</comment>
<evidence type="ECO:0000313" key="6">
    <source>
        <dbReference type="Proteomes" id="UP000825935"/>
    </source>
</evidence>
<dbReference type="Pfam" id="PF25245">
    <property type="entry name" value="TPR_At1g68980"/>
    <property type="match status" value="1"/>
</dbReference>
<dbReference type="AlphaFoldDB" id="A0A8T2VE69"/>
<dbReference type="InterPro" id="IPR011990">
    <property type="entry name" value="TPR-like_helical_dom_sf"/>
</dbReference>
<evidence type="ECO:0000256" key="3">
    <source>
        <dbReference type="PROSITE-ProRule" id="PRU00708"/>
    </source>
</evidence>
<keyword evidence="2" id="KW-0677">Repeat</keyword>
<dbReference type="OMA" id="AYCKEGH"/>
<feature type="domain" description="At1g68980-like TPR repeats" evidence="4">
    <location>
        <begin position="49"/>
        <end position="186"/>
    </location>
</feature>
<sequence>MRRGRRLWSIVLNSKELSLPRDASLLGRTFCSRVGEQPIFTIDPKYFISRLESALQERNPGDAWKALQKLHRVGVSFPEKSLTRDALALFAGGDTLSLIRAQKIMSRLSKENKLDLVDGDVLKALSLAFAKGDMCDLSANTYRLMLQKHFYPPMALWKSLVRRWMHQPRGPVYVMKIFFEICRYCKKASFEHGKNMQFILPDREAFDLALRACSELGESGKAEDVLKQMSYFNLSPDNGSFCLLMKAYEKGGSLDGMLKVLLRMRQAQTVPSRTTLNSLLEACVNIDEVDIAAEVVLCWAGKSKDVSVLGSSSPRDATHGELHDSLRDWRVAMERPCGETFTLLLKGYLQKDRAIDAAKFLGRLYSAENSEYIPCSSVLNGVFELGMRDEVHTMLRELACQNTPADSTSYTNLINAYCKLPQPLKAEAVLRDARRVGHSPDIGAYVSVIDAFVLLQDYDCAQRLFREMKQNAMGPLEPILNKLLSVFDKEGKPYLMSKLLDTVLREPKLEVDLQHWNRAVHAYSRKKLMFDAKATVKKMKQAGFQPDASTYTFLLGGYILVGNKTNEILLLWADIKDRMASSHLSSPTPLKRNEELLNGFLIFFVKYGYFRHALDVLAKMEEQHFWADKQKLRNIYWHVHRDLYTSTHRSQRRIDMSQERRKEVDAFKAWIGYPA</sequence>
<dbReference type="PANTHER" id="PTHR46598:SF5">
    <property type="entry name" value="PENTACOTRIPEPTIDE-REPEAT REGION OF PRORP DOMAIN-CONTAINING PROTEIN"/>
    <property type="match status" value="1"/>
</dbReference>
<dbReference type="InterPro" id="IPR057440">
    <property type="entry name" value="At1g68980-like_TPR"/>
</dbReference>
<dbReference type="NCBIfam" id="TIGR00756">
    <property type="entry name" value="PPR"/>
    <property type="match status" value="1"/>
</dbReference>
<evidence type="ECO:0000256" key="2">
    <source>
        <dbReference type="ARBA" id="ARBA00022737"/>
    </source>
</evidence>
<proteinExistence type="inferred from homology"/>
<dbReference type="PANTHER" id="PTHR46598">
    <property type="entry name" value="BNAC05G43320D PROTEIN"/>
    <property type="match status" value="1"/>
</dbReference>
<name>A0A8T2VE69_CERRI</name>
<feature type="repeat" description="PPR" evidence="3">
    <location>
        <begin position="512"/>
        <end position="546"/>
    </location>
</feature>
<organism evidence="5 6">
    <name type="scientific">Ceratopteris richardii</name>
    <name type="common">Triangle waterfern</name>
    <dbReference type="NCBI Taxonomy" id="49495"/>
    <lineage>
        <taxon>Eukaryota</taxon>
        <taxon>Viridiplantae</taxon>
        <taxon>Streptophyta</taxon>
        <taxon>Embryophyta</taxon>
        <taxon>Tracheophyta</taxon>
        <taxon>Polypodiopsida</taxon>
        <taxon>Polypodiidae</taxon>
        <taxon>Polypodiales</taxon>
        <taxon>Pteridineae</taxon>
        <taxon>Pteridaceae</taxon>
        <taxon>Parkerioideae</taxon>
        <taxon>Ceratopteris</taxon>
    </lineage>
</organism>
<reference evidence="5" key="1">
    <citation type="submission" date="2021-08" db="EMBL/GenBank/DDBJ databases">
        <title>WGS assembly of Ceratopteris richardii.</title>
        <authorList>
            <person name="Marchant D.B."/>
            <person name="Chen G."/>
            <person name="Jenkins J."/>
            <person name="Shu S."/>
            <person name="Leebens-Mack J."/>
            <person name="Grimwood J."/>
            <person name="Schmutz J."/>
            <person name="Soltis P."/>
            <person name="Soltis D."/>
            <person name="Chen Z.-H."/>
        </authorList>
    </citation>
    <scope>NUCLEOTIDE SEQUENCE</scope>
    <source>
        <strain evidence="5">Whitten #5841</strain>
        <tissue evidence="5">Leaf</tissue>
    </source>
</reference>
<dbReference type="Gene3D" id="1.25.40.10">
    <property type="entry name" value="Tetratricopeptide repeat domain"/>
    <property type="match status" value="3"/>
</dbReference>